<organism evidence="2 3">
    <name type="scientific">Lawsonibacter faecis</name>
    <dbReference type="NCBI Taxonomy" id="2763052"/>
    <lineage>
        <taxon>Bacteria</taxon>
        <taxon>Bacillati</taxon>
        <taxon>Bacillota</taxon>
        <taxon>Clostridia</taxon>
        <taxon>Eubacteriales</taxon>
        <taxon>Oscillospiraceae</taxon>
        <taxon>Lawsonibacter</taxon>
    </lineage>
</organism>
<name>A0A8J6JB50_9FIRM</name>
<evidence type="ECO:0000313" key="3">
    <source>
        <dbReference type="Proteomes" id="UP000607645"/>
    </source>
</evidence>
<dbReference type="Proteomes" id="UP000607645">
    <property type="component" value="Unassembled WGS sequence"/>
</dbReference>
<dbReference type="Pfam" id="PF08305">
    <property type="entry name" value="NPCBM"/>
    <property type="match status" value="1"/>
</dbReference>
<dbReference type="InterPro" id="IPR038637">
    <property type="entry name" value="NPCBM_sf"/>
</dbReference>
<dbReference type="EMBL" id="JACOPQ010000002">
    <property type="protein sequence ID" value="MBC5736196.1"/>
    <property type="molecule type" value="Genomic_DNA"/>
</dbReference>
<proteinExistence type="predicted"/>
<dbReference type="Gene3D" id="2.60.120.1060">
    <property type="entry name" value="NPCBM/NEW2 domain"/>
    <property type="match status" value="1"/>
</dbReference>
<feature type="domain" description="Glycosyl hydrolase family 98 putative carbohydrate-binding module" evidence="1">
    <location>
        <begin position="376"/>
        <end position="461"/>
    </location>
</feature>
<gene>
    <name evidence="2" type="ORF">H8S62_04115</name>
</gene>
<evidence type="ECO:0000259" key="1">
    <source>
        <dbReference type="Pfam" id="PF08305"/>
    </source>
</evidence>
<dbReference type="InterPro" id="IPR008979">
    <property type="entry name" value="Galactose-bd-like_sf"/>
</dbReference>
<comment type="caution">
    <text evidence="2">The sequence shown here is derived from an EMBL/GenBank/DDBJ whole genome shotgun (WGS) entry which is preliminary data.</text>
</comment>
<reference evidence="2" key="1">
    <citation type="submission" date="2020-08" db="EMBL/GenBank/DDBJ databases">
        <title>Genome public.</title>
        <authorList>
            <person name="Liu C."/>
            <person name="Sun Q."/>
        </authorList>
    </citation>
    <scope>NUCLEOTIDE SEQUENCE</scope>
    <source>
        <strain evidence="2">NSJ-52</strain>
    </source>
</reference>
<dbReference type="RefSeq" id="WP_186918560.1">
    <property type="nucleotide sequence ID" value="NZ_JACOPQ010000002.1"/>
</dbReference>
<dbReference type="AlphaFoldDB" id="A0A8J6JB50"/>
<dbReference type="SUPFAM" id="SSF49785">
    <property type="entry name" value="Galactose-binding domain-like"/>
    <property type="match status" value="1"/>
</dbReference>
<accession>A0A8J6JB50</accession>
<protein>
    <submittedName>
        <fullName evidence="2">NPCBM/NEW2 domain-containing protein</fullName>
    </submittedName>
</protein>
<sequence>MKRNYKKSIAALLLVVLTLVSVLLTGCKSASSTRVHDSTAKKIMAAIDDYDFKTASRLFFSSEATSETLKDLNSALPTKLDDFLDAYKKGSLEKGVLLAFCEMIGEWQYNGIYTIEDVLDETITTVEKLEASKKGYKNGLTAYNAGKWLEAAGLFSDVLPEDENYEDASAKLQECMEKVNAEIEEKLAANKYEDAIELIANVLRYFPDDDTYTAMQEDAERSWAEYTVAQERDAAIEEAKSEYNNGNYAEAFGMLEDYKEEHGSDDVLSSAYDALKESYITMVLQKASDAMAAKEYLRALYILNDASKIMPDERFTAKLSELNAVKPTYLCELTCSDSIQYHQAEYGKTYTDVVGNTYDYNYGNLFYVEHNWGDGKGTYSLNYNYAKLKFTLAVDDRSDSMEAVFKVVGDGKVLYSIDISRQFNPVVVEIDVSNVNWIEFYVGEGSNYFSPIYALIADAQLTK</sequence>
<keyword evidence="3" id="KW-1185">Reference proteome</keyword>
<dbReference type="PROSITE" id="PS51257">
    <property type="entry name" value="PROKAR_LIPOPROTEIN"/>
    <property type="match status" value="1"/>
</dbReference>
<evidence type="ECO:0000313" key="2">
    <source>
        <dbReference type="EMBL" id="MBC5736196.1"/>
    </source>
</evidence>
<dbReference type="InterPro" id="IPR013222">
    <property type="entry name" value="Glyco_hyd_98_carb-bd"/>
</dbReference>